<dbReference type="Gene3D" id="3.40.1190.20">
    <property type="match status" value="1"/>
</dbReference>
<dbReference type="GO" id="GO:0006000">
    <property type="term" value="P:fructose metabolic process"/>
    <property type="evidence" value="ECO:0007669"/>
    <property type="project" value="UniProtKB-ARBA"/>
</dbReference>
<dbReference type="InterPro" id="IPR011611">
    <property type="entry name" value="PfkB_dom"/>
</dbReference>
<proteinExistence type="inferred from homology"/>
<dbReference type="EMBL" id="AJAQ01000018">
    <property type="protein sequence ID" value="EOH93185.1"/>
    <property type="molecule type" value="Genomic_DNA"/>
</dbReference>
<keyword evidence="4 6" id="KW-0418">Kinase</keyword>
<dbReference type="Proteomes" id="UP000013782">
    <property type="component" value="Unassembled WGS sequence"/>
</dbReference>
<evidence type="ECO:0000256" key="4">
    <source>
        <dbReference type="ARBA" id="ARBA00022777"/>
    </source>
</evidence>
<dbReference type="GO" id="GO:0008865">
    <property type="term" value="F:fructokinase activity"/>
    <property type="evidence" value="ECO:0007669"/>
    <property type="project" value="UniProtKB-ARBA"/>
</dbReference>
<dbReference type="PANTHER" id="PTHR43085:SF1">
    <property type="entry name" value="PSEUDOURIDINE KINASE-RELATED"/>
    <property type="match status" value="1"/>
</dbReference>
<dbReference type="GO" id="GO:0005524">
    <property type="term" value="F:ATP binding"/>
    <property type="evidence" value="ECO:0007669"/>
    <property type="project" value="UniProtKB-KW"/>
</dbReference>
<comment type="caution">
    <text evidence="8">The sequence shown here is derived from an EMBL/GenBank/DDBJ whole genome shotgun (WGS) entry which is preliminary data.</text>
</comment>
<evidence type="ECO:0000256" key="1">
    <source>
        <dbReference type="ARBA" id="ARBA00010688"/>
    </source>
</evidence>
<dbReference type="STRING" id="160454.RV10_GL003304"/>
<evidence type="ECO:0000256" key="2">
    <source>
        <dbReference type="ARBA" id="ARBA00022679"/>
    </source>
</evidence>
<keyword evidence="9" id="KW-1185">Reference proteome</keyword>
<dbReference type="InterPro" id="IPR050306">
    <property type="entry name" value="PfkB_Carbo_kinase"/>
</dbReference>
<comment type="similarity">
    <text evidence="1 6">Belongs to the carbohydrate kinase PfkB family.</text>
</comment>
<name>R2SCC4_9ENTE</name>
<accession>R2SCC4</accession>
<dbReference type="InterPro" id="IPR002139">
    <property type="entry name" value="Ribo/fructo_kinase"/>
</dbReference>
<gene>
    <name evidence="8" type="ORF">UAU_02828</name>
</gene>
<dbReference type="Pfam" id="PF00294">
    <property type="entry name" value="PfkB"/>
    <property type="match status" value="1"/>
</dbReference>
<feature type="domain" description="Carbohydrate kinase PfkB" evidence="7">
    <location>
        <begin position="21"/>
        <end position="306"/>
    </location>
</feature>
<dbReference type="InterPro" id="IPR029056">
    <property type="entry name" value="Ribokinase-like"/>
</dbReference>
<keyword evidence="5" id="KW-0067">ATP-binding</keyword>
<organism evidence="8 9">
    <name type="scientific">Enterococcus pallens ATCC BAA-351</name>
    <dbReference type="NCBI Taxonomy" id="1158607"/>
    <lineage>
        <taxon>Bacteria</taxon>
        <taxon>Bacillati</taxon>
        <taxon>Bacillota</taxon>
        <taxon>Bacilli</taxon>
        <taxon>Lactobacillales</taxon>
        <taxon>Enterococcaceae</taxon>
        <taxon>Enterococcus</taxon>
    </lineage>
</organism>
<keyword evidence="2 6" id="KW-0808">Transferase</keyword>
<evidence type="ECO:0000256" key="3">
    <source>
        <dbReference type="ARBA" id="ARBA00022741"/>
    </source>
</evidence>
<evidence type="ECO:0000256" key="5">
    <source>
        <dbReference type="ARBA" id="ARBA00022840"/>
    </source>
</evidence>
<dbReference type="PROSITE" id="PS00584">
    <property type="entry name" value="PFKB_KINASES_2"/>
    <property type="match status" value="1"/>
</dbReference>
<dbReference type="PRINTS" id="PR00990">
    <property type="entry name" value="RIBOKINASE"/>
</dbReference>
<evidence type="ECO:0000313" key="8">
    <source>
        <dbReference type="EMBL" id="EOH93185.1"/>
    </source>
</evidence>
<dbReference type="SUPFAM" id="SSF53613">
    <property type="entry name" value="Ribokinase-like"/>
    <property type="match status" value="1"/>
</dbReference>
<evidence type="ECO:0000313" key="9">
    <source>
        <dbReference type="Proteomes" id="UP000013782"/>
    </source>
</evidence>
<reference evidence="8 9" key="1">
    <citation type="submission" date="2013-02" db="EMBL/GenBank/DDBJ databases">
        <title>The Genome Sequence of Enterococcus pallens BAA-351.</title>
        <authorList>
            <consortium name="The Broad Institute Genome Sequencing Platform"/>
            <consortium name="The Broad Institute Genome Sequencing Center for Infectious Disease"/>
            <person name="Earl A.M."/>
            <person name="Gilmore M.S."/>
            <person name="Lebreton F."/>
            <person name="Walker B."/>
            <person name="Young S.K."/>
            <person name="Zeng Q."/>
            <person name="Gargeya S."/>
            <person name="Fitzgerald M."/>
            <person name="Haas B."/>
            <person name="Abouelleil A."/>
            <person name="Alvarado L."/>
            <person name="Arachchi H.M."/>
            <person name="Berlin A.M."/>
            <person name="Chapman S.B."/>
            <person name="Dewar J."/>
            <person name="Goldberg J."/>
            <person name="Griggs A."/>
            <person name="Gujja S."/>
            <person name="Hansen M."/>
            <person name="Howarth C."/>
            <person name="Imamovic A."/>
            <person name="Larimer J."/>
            <person name="McCowan C."/>
            <person name="Murphy C."/>
            <person name="Neiman D."/>
            <person name="Pearson M."/>
            <person name="Priest M."/>
            <person name="Roberts A."/>
            <person name="Saif S."/>
            <person name="Shea T."/>
            <person name="Sisk P."/>
            <person name="Sykes S."/>
            <person name="Wortman J."/>
            <person name="Nusbaum C."/>
            <person name="Birren B."/>
        </authorList>
    </citation>
    <scope>NUCLEOTIDE SEQUENCE [LARGE SCALE GENOMIC DNA]</scope>
    <source>
        <strain evidence="8 9">ATCC BAA-351</strain>
    </source>
</reference>
<evidence type="ECO:0000259" key="7">
    <source>
        <dbReference type="Pfam" id="PF00294"/>
    </source>
</evidence>
<keyword evidence="3" id="KW-0547">Nucleotide-binding</keyword>
<dbReference type="InterPro" id="IPR002173">
    <property type="entry name" value="Carboh/pur_kinase_PfkB_CS"/>
</dbReference>
<dbReference type="eggNOG" id="COG0524">
    <property type="taxonomic scope" value="Bacteria"/>
</dbReference>
<protein>
    <recommendedName>
        <fullName evidence="7">Carbohydrate kinase PfkB domain-containing protein</fullName>
    </recommendedName>
</protein>
<dbReference type="CDD" id="cd01166">
    <property type="entry name" value="KdgK"/>
    <property type="match status" value="1"/>
</dbReference>
<dbReference type="PANTHER" id="PTHR43085">
    <property type="entry name" value="HEXOKINASE FAMILY MEMBER"/>
    <property type="match status" value="1"/>
</dbReference>
<dbReference type="PATRIC" id="fig|1158607.3.peg.2818"/>
<dbReference type="HOGENOM" id="CLU_027634_6_0_9"/>
<evidence type="ECO:0000256" key="6">
    <source>
        <dbReference type="RuleBase" id="RU003704"/>
    </source>
</evidence>
<dbReference type="AlphaFoldDB" id="R2SCC4"/>
<sequence length="323" mass="35069">MMSEFLTIGEPIALFGSTEVDKSLKDAGNFQKFLAGAEVNVAVGVSRLGHSSEYITSVGKDPFGEFIIDQLHENKVGTDYIDQTEDYWTAFQLKDRVSQGDPSIFYFRKGSAAAHFDQQVLDKIDFSEVKMVHLSGIFPAISDEALAAFRYFVKLLEEKQIRTTFDPNLRPQLWASQEKMVATINELASHAEIILPGINEGEILMGSREPEAIADFYLANGEATQTVVVKLGTEGAYVKQKDGTSFTVPGFNVDEVVDTVGAGDGFAAGLITALIEGKSLKEAIIRANAVGALAVQSPGDNDGYPTPEELAAFLKENKVDDLA</sequence>